<evidence type="ECO:0000256" key="2">
    <source>
        <dbReference type="ARBA" id="ARBA00022617"/>
    </source>
</evidence>
<keyword evidence="3 6" id="KW-0479">Metal-binding</keyword>
<name>A0A0B7IYU5_9PROT</name>
<dbReference type="KEGG" id="mbac:BN1209_0602"/>
<evidence type="ECO:0000256" key="1">
    <source>
        <dbReference type="ARBA" id="ARBA00022448"/>
    </source>
</evidence>
<protein>
    <submittedName>
        <fullName evidence="8">Cytochrome c553-like protein</fullName>
    </submittedName>
</protein>
<dbReference type="AlphaFoldDB" id="A0A0B7IYU5"/>
<dbReference type="PANTHER" id="PTHR33751">
    <property type="entry name" value="CBB3-TYPE CYTOCHROME C OXIDASE SUBUNIT FIXP"/>
    <property type="match status" value="1"/>
</dbReference>
<evidence type="ECO:0000313" key="8">
    <source>
        <dbReference type="EMBL" id="CEN55646.1"/>
    </source>
</evidence>
<dbReference type="SUPFAM" id="SSF46626">
    <property type="entry name" value="Cytochrome c"/>
    <property type="match status" value="1"/>
</dbReference>
<dbReference type="GO" id="GO:0009055">
    <property type="term" value="F:electron transfer activity"/>
    <property type="evidence" value="ECO:0007669"/>
    <property type="project" value="InterPro"/>
</dbReference>
<evidence type="ECO:0000256" key="6">
    <source>
        <dbReference type="PROSITE-ProRule" id="PRU00433"/>
    </source>
</evidence>
<dbReference type="RefSeq" id="WP_320408777.1">
    <property type="nucleotide sequence ID" value="NZ_LN794158.1"/>
</dbReference>
<dbReference type="GO" id="GO:0020037">
    <property type="term" value="F:heme binding"/>
    <property type="evidence" value="ECO:0007669"/>
    <property type="project" value="InterPro"/>
</dbReference>
<gene>
    <name evidence="8" type="ORF">BN1209_0602</name>
</gene>
<dbReference type="EMBL" id="LN794158">
    <property type="protein sequence ID" value="CEN55646.1"/>
    <property type="molecule type" value="Genomic_DNA"/>
</dbReference>
<dbReference type="InterPro" id="IPR009056">
    <property type="entry name" value="Cyt_c-like_dom"/>
</dbReference>
<evidence type="ECO:0000259" key="7">
    <source>
        <dbReference type="PROSITE" id="PS51007"/>
    </source>
</evidence>
<dbReference type="InterPro" id="IPR036909">
    <property type="entry name" value="Cyt_c-like_dom_sf"/>
</dbReference>
<sequence length="126" mass="13899">MQIHLNINALTHKYLMVFVGFFTLMSHGHAEENQFTSRHIQTLAASCAACHGSEGNSLGGNAVLAGLDASHFVMQMMAFKNGTRSATVMHRHAKGLTVEEINDLALYFSQQKRIDGLTPPNQKWAE</sequence>
<keyword evidence="5 6" id="KW-0408">Iron</keyword>
<organism evidence="8 9">
    <name type="scientific">Candidatus Methylopumilus turicensis</name>
    <dbReference type="NCBI Taxonomy" id="1581680"/>
    <lineage>
        <taxon>Bacteria</taxon>
        <taxon>Pseudomonadati</taxon>
        <taxon>Pseudomonadota</taxon>
        <taxon>Betaproteobacteria</taxon>
        <taxon>Nitrosomonadales</taxon>
        <taxon>Methylophilaceae</taxon>
        <taxon>Candidatus Methylopumilus</taxon>
    </lineage>
</organism>
<evidence type="ECO:0000256" key="3">
    <source>
        <dbReference type="ARBA" id="ARBA00022723"/>
    </source>
</evidence>
<keyword evidence="9" id="KW-1185">Reference proteome</keyword>
<dbReference type="HOGENOM" id="CLU_128253_2_2_4"/>
<dbReference type="Gene3D" id="1.10.760.10">
    <property type="entry name" value="Cytochrome c-like domain"/>
    <property type="match status" value="1"/>
</dbReference>
<dbReference type="InterPro" id="IPR050597">
    <property type="entry name" value="Cytochrome_c_Oxidase_Subunit"/>
</dbReference>
<dbReference type="GO" id="GO:0046872">
    <property type="term" value="F:metal ion binding"/>
    <property type="evidence" value="ECO:0007669"/>
    <property type="project" value="UniProtKB-KW"/>
</dbReference>
<evidence type="ECO:0000256" key="4">
    <source>
        <dbReference type="ARBA" id="ARBA00022982"/>
    </source>
</evidence>
<evidence type="ECO:0000256" key="5">
    <source>
        <dbReference type="ARBA" id="ARBA00023004"/>
    </source>
</evidence>
<keyword evidence="2 6" id="KW-0349">Heme</keyword>
<dbReference type="PANTHER" id="PTHR33751:SF9">
    <property type="entry name" value="CYTOCHROME C4"/>
    <property type="match status" value="1"/>
</dbReference>
<keyword evidence="1" id="KW-0813">Transport</keyword>
<proteinExistence type="predicted"/>
<dbReference type="STRING" id="1581680.BN1209_0602"/>
<keyword evidence="4" id="KW-0249">Electron transport</keyword>
<reference evidence="9" key="1">
    <citation type="submission" date="2014-12" db="EMBL/GenBank/DDBJ databases">
        <authorList>
            <person name="Salcher M.M."/>
        </authorList>
    </citation>
    <scope>NUCLEOTIDE SEQUENCE [LARGE SCALE GENOMIC DNA]</scope>
    <source>
        <strain evidence="9">MMS-10A-171</strain>
    </source>
</reference>
<accession>A0A0B7IYU5</accession>
<feature type="domain" description="Cytochrome c" evidence="7">
    <location>
        <begin position="34"/>
        <end position="112"/>
    </location>
</feature>
<dbReference type="Proteomes" id="UP000056322">
    <property type="component" value="Chromosome 1"/>
</dbReference>
<dbReference type="PROSITE" id="PS51007">
    <property type="entry name" value="CYTC"/>
    <property type="match status" value="1"/>
</dbReference>
<evidence type="ECO:0000313" key="9">
    <source>
        <dbReference type="Proteomes" id="UP000056322"/>
    </source>
</evidence>